<protein>
    <submittedName>
        <fullName evidence="1">Uncharacterized protein</fullName>
    </submittedName>
</protein>
<comment type="caution">
    <text evidence="1">The sequence shown here is derived from an EMBL/GenBank/DDBJ whole genome shotgun (WGS) entry which is preliminary data.</text>
</comment>
<organism evidence="1 2">
    <name type="scientific">Porites lobata</name>
    <dbReference type="NCBI Taxonomy" id="104759"/>
    <lineage>
        <taxon>Eukaryota</taxon>
        <taxon>Metazoa</taxon>
        <taxon>Cnidaria</taxon>
        <taxon>Anthozoa</taxon>
        <taxon>Hexacorallia</taxon>
        <taxon>Scleractinia</taxon>
        <taxon>Fungiina</taxon>
        <taxon>Poritidae</taxon>
        <taxon>Porites</taxon>
    </lineage>
</organism>
<evidence type="ECO:0000313" key="1">
    <source>
        <dbReference type="EMBL" id="CAH3116978.1"/>
    </source>
</evidence>
<keyword evidence="2" id="KW-1185">Reference proteome</keyword>
<sequence>MKFSVPTLIFIVTRLLDGNNFSHFPSIRKGVMRKRPINKMELVFPLLFRSSDRTCSISANLISRLTSWRKKRYAFQCSLSPDLIALLCQASRVFISCLISGEINGLGFDFILIRLIGA</sequence>
<evidence type="ECO:0000313" key="2">
    <source>
        <dbReference type="Proteomes" id="UP001159405"/>
    </source>
</evidence>
<gene>
    <name evidence="1" type="ORF">PLOB_00025456</name>
</gene>
<dbReference type="Proteomes" id="UP001159405">
    <property type="component" value="Unassembled WGS sequence"/>
</dbReference>
<reference evidence="1 2" key="1">
    <citation type="submission" date="2022-05" db="EMBL/GenBank/DDBJ databases">
        <authorList>
            <consortium name="Genoscope - CEA"/>
            <person name="William W."/>
        </authorList>
    </citation>
    <scope>NUCLEOTIDE SEQUENCE [LARGE SCALE GENOMIC DNA]</scope>
</reference>
<name>A0ABN8NTR9_9CNID</name>
<proteinExistence type="predicted"/>
<accession>A0ABN8NTR9</accession>
<dbReference type="EMBL" id="CALNXK010000030">
    <property type="protein sequence ID" value="CAH3116978.1"/>
    <property type="molecule type" value="Genomic_DNA"/>
</dbReference>